<evidence type="ECO:0000313" key="2">
    <source>
        <dbReference type="Proteomes" id="UP000305511"/>
    </source>
</evidence>
<sequence length="39" mass="4229">WLPSSGCQVVAAPEISFTQYQGPAEAKYSEIWLAVTATK</sequence>
<proteinExistence type="predicted"/>
<accession>A0A4U3MNS0</accession>
<reference evidence="1 2" key="1">
    <citation type="submission" date="2019-02" db="EMBL/GenBank/DDBJ databases">
        <title>Bacteria dissemination in different level of health care in South Africa: the effectiveness of infections prevention and control.</title>
        <authorList>
            <person name="Shobo C."/>
            <person name="Amoako D.G."/>
            <person name="Allam M."/>
            <person name="Ismail A."/>
            <person name="Bester L.A."/>
            <person name="Essack S.Y."/>
        </authorList>
    </citation>
    <scope>NUCLEOTIDE SEQUENCE [LARGE SCALE GENOMIC DNA]</scope>
    <source>
        <strain evidence="1 2">2SIL2</strain>
    </source>
</reference>
<organism evidence="1 2">
    <name type="scientific">Enterococcus faecalis</name>
    <name type="common">Streptococcus faecalis</name>
    <dbReference type="NCBI Taxonomy" id="1351"/>
    <lineage>
        <taxon>Bacteria</taxon>
        <taxon>Bacillati</taxon>
        <taxon>Bacillota</taxon>
        <taxon>Bacilli</taxon>
        <taxon>Lactobacillales</taxon>
        <taxon>Enterococcaceae</taxon>
        <taxon>Enterococcus</taxon>
    </lineage>
</organism>
<dbReference type="AlphaFoldDB" id="A0A4U3MNS0"/>
<protein>
    <submittedName>
        <fullName evidence="1">AraC family transcriptional regulator</fullName>
    </submittedName>
</protein>
<evidence type="ECO:0000313" key="1">
    <source>
        <dbReference type="EMBL" id="TKK91221.1"/>
    </source>
</evidence>
<name>A0A4U3MNS0_ENTFL</name>
<comment type="caution">
    <text evidence="1">The sequence shown here is derived from an EMBL/GenBank/DDBJ whole genome shotgun (WGS) entry which is preliminary data.</text>
</comment>
<feature type="non-terminal residue" evidence="1">
    <location>
        <position position="1"/>
    </location>
</feature>
<gene>
    <name evidence="1" type="ORF">EY666_02150</name>
</gene>
<dbReference type="EMBL" id="SIYF01000043">
    <property type="protein sequence ID" value="TKK91221.1"/>
    <property type="molecule type" value="Genomic_DNA"/>
</dbReference>
<dbReference type="Proteomes" id="UP000305511">
    <property type="component" value="Unassembled WGS sequence"/>
</dbReference>